<dbReference type="Gene3D" id="3.90.79.10">
    <property type="entry name" value="Nucleoside Triphosphate Pyrophosphohydrolase"/>
    <property type="match status" value="1"/>
</dbReference>
<dbReference type="PANTHER" id="PTHR21340">
    <property type="entry name" value="DIADENOSINE 5,5-P1,P4-TETRAPHOSPHATE PYROPHOSPHOHYDROLASE MUTT"/>
    <property type="match status" value="1"/>
</dbReference>
<dbReference type="EMBL" id="FXAW01000008">
    <property type="protein sequence ID" value="SMG49134.1"/>
    <property type="molecule type" value="Genomic_DNA"/>
</dbReference>
<dbReference type="Proteomes" id="UP000193804">
    <property type="component" value="Unassembled WGS sequence"/>
</dbReference>
<evidence type="ECO:0000313" key="4">
    <source>
        <dbReference type="Proteomes" id="UP000193804"/>
    </source>
</evidence>
<dbReference type="STRING" id="1028.SAMN05661096_03566"/>
<dbReference type="PANTHER" id="PTHR21340:SF0">
    <property type="entry name" value="BIS(5'-NUCLEOSYL)-TETRAPHOSPHATASE [ASYMMETRICAL]"/>
    <property type="match status" value="1"/>
</dbReference>
<dbReference type="AlphaFoldDB" id="A0A1X7L6N7"/>
<keyword evidence="1" id="KW-0378">Hydrolase</keyword>
<dbReference type="PROSITE" id="PS00893">
    <property type="entry name" value="NUDIX_BOX"/>
    <property type="match status" value="1"/>
</dbReference>
<dbReference type="SUPFAM" id="SSF55811">
    <property type="entry name" value="Nudix"/>
    <property type="match status" value="1"/>
</dbReference>
<sequence>MKVFINDVPLYIIPMDKVIDREHYDLIIDAEKEKIRFDNLIDDVLIRKGSLADILEFYKFLSADKNKKLDSLTCKVYDYEKVAKGFKKEFKIVAAAGGIVTKKDKYLFIYRLKKWDLPKGKLEKKEKVEAAAVREVEEECNVKVALGPRVCKTWHTYTRNGKNHLKKTSWYHMTLQEDKKMKPQKEEGIEKVIWVNKVELRTVLLTTYRSIRYVMKKFHEYQEGLIEIKSKK</sequence>
<dbReference type="PROSITE" id="PS51462">
    <property type="entry name" value="NUDIX"/>
    <property type="match status" value="1"/>
</dbReference>
<dbReference type="CDD" id="cd03673">
    <property type="entry name" value="NUDIX_Ap6A_hydrolase"/>
    <property type="match status" value="1"/>
</dbReference>
<dbReference type="InterPro" id="IPR051325">
    <property type="entry name" value="Nudix_hydrolase_domain"/>
</dbReference>
<dbReference type="Pfam" id="PF00293">
    <property type="entry name" value="NUDIX"/>
    <property type="match status" value="1"/>
</dbReference>
<dbReference type="InterPro" id="IPR015797">
    <property type="entry name" value="NUDIX_hydrolase-like_dom_sf"/>
</dbReference>
<name>A0A1X7L6N7_9BACT</name>
<dbReference type="RefSeq" id="WP_085518692.1">
    <property type="nucleotide sequence ID" value="NZ_FXAW01000008.1"/>
</dbReference>
<feature type="domain" description="Nudix hydrolase" evidence="2">
    <location>
        <begin position="91"/>
        <end position="219"/>
    </location>
</feature>
<evidence type="ECO:0000256" key="1">
    <source>
        <dbReference type="ARBA" id="ARBA00022801"/>
    </source>
</evidence>
<proteinExistence type="predicted"/>
<dbReference type="OrthoDB" id="9816289at2"/>
<evidence type="ECO:0000313" key="3">
    <source>
        <dbReference type="EMBL" id="SMG49134.1"/>
    </source>
</evidence>
<dbReference type="GO" id="GO:0004081">
    <property type="term" value="F:bis(5'-nucleosyl)-tetraphosphatase (asymmetrical) activity"/>
    <property type="evidence" value="ECO:0007669"/>
    <property type="project" value="TreeGrafter"/>
</dbReference>
<protein>
    <submittedName>
        <fullName evidence="3">NUDIX domain-containing protein</fullName>
    </submittedName>
</protein>
<reference evidence="4" key="1">
    <citation type="submission" date="2017-04" db="EMBL/GenBank/DDBJ databases">
        <authorList>
            <person name="Varghese N."/>
            <person name="Submissions S."/>
        </authorList>
    </citation>
    <scope>NUCLEOTIDE SEQUENCE [LARGE SCALE GENOMIC DNA]</scope>
    <source>
        <strain evidence="4">DSM 4125</strain>
    </source>
</reference>
<dbReference type="GO" id="GO:0006167">
    <property type="term" value="P:AMP biosynthetic process"/>
    <property type="evidence" value="ECO:0007669"/>
    <property type="project" value="TreeGrafter"/>
</dbReference>
<evidence type="ECO:0000259" key="2">
    <source>
        <dbReference type="PROSITE" id="PS51462"/>
    </source>
</evidence>
<organism evidence="3 4">
    <name type="scientific">Marivirga sericea</name>
    <dbReference type="NCBI Taxonomy" id="1028"/>
    <lineage>
        <taxon>Bacteria</taxon>
        <taxon>Pseudomonadati</taxon>
        <taxon>Bacteroidota</taxon>
        <taxon>Cytophagia</taxon>
        <taxon>Cytophagales</taxon>
        <taxon>Marivirgaceae</taxon>
        <taxon>Marivirga</taxon>
    </lineage>
</organism>
<dbReference type="GO" id="GO:0006754">
    <property type="term" value="P:ATP biosynthetic process"/>
    <property type="evidence" value="ECO:0007669"/>
    <property type="project" value="TreeGrafter"/>
</dbReference>
<dbReference type="InterPro" id="IPR020084">
    <property type="entry name" value="NUDIX_hydrolase_CS"/>
</dbReference>
<accession>A0A1X7L6N7</accession>
<dbReference type="InterPro" id="IPR000086">
    <property type="entry name" value="NUDIX_hydrolase_dom"/>
</dbReference>
<keyword evidence="4" id="KW-1185">Reference proteome</keyword>
<gene>
    <name evidence="3" type="ORF">SAMN05661096_03566</name>
</gene>